<dbReference type="Proteomes" id="UP000807469">
    <property type="component" value="Unassembled WGS sequence"/>
</dbReference>
<gene>
    <name evidence="2" type="ORF">BDN70DRAFT_823544</name>
</gene>
<feature type="transmembrane region" description="Helical" evidence="1">
    <location>
        <begin position="96"/>
        <end position="125"/>
    </location>
</feature>
<dbReference type="AlphaFoldDB" id="A0A9P5ZCK6"/>
<protein>
    <submittedName>
        <fullName evidence="2">Uncharacterized protein</fullName>
    </submittedName>
</protein>
<accession>A0A9P5ZCK6</accession>
<keyword evidence="1" id="KW-0472">Membrane</keyword>
<sequence>MRISFALDVLQNRDVALQQDFSLQELHCYNLPYGALGFISHVLTYYTIVCLYYGRSPLWPIKKVHYTKFDVVLAVVGIGLCVVMSVFTIVNCKDTWQLLVIAIWKLSMSLLNGLTALHVAIMIFNDPEREVVKTQNAAWWIVFYIPGMLAGMIGLMNLVVKVADQLPDLLYLTISFYCIIGAGVIIGTISVIIVCFLGGGVPHKIFATGTLGTISAFVVLSALYSDWALGIMLGNILGTPSGDSSGFYWTYFVAKRLTMFSL</sequence>
<feature type="transmembrane region" description="Helical" evidence="1">
    <location>
        <begin position="205"/>
        <end position="224"/>
    </location>
</feature>
<keyword evidence="1" id="KW-1133">Transmembrane helix</keyword>
<feature type="transmembrane region" description="Helical" evidence="1">
    <location>
        <begin position="66"/>
        <end position="90"/>
    </location>
</feature>
<evidence type="ECO:0000313" key="2">
    <source>
        <dbReference type="EMBL" id="KAF9485742.1"/>
    </source>
</evidence>
<dbReference type="EMBL" id="MU155134">
    <property type="protein sequence ID" value="KAF9485742.1"/>
    <property type="molecule type" value="Genomic_DNA"/>
</dbReference>
<keyword evidence="1" id="KW-0812">Transmembrane</keyword>
<evidence type="ECO:0000256" key="1">
    <source>
        <dbReference type="SAM" id="Phobius"/>
    </source>
</evidence>
<feature type="transmembrane region" description="Helical" evidence="1">
    <location>
        <begin position="170"/>
        <end position="198"/>
    </location>
</feature>
<comment type="caution">
    <text evidence="2">The sequence shown here is derived from an EMBL/GenBank/DDBJ whole genome shotgun (WGS) entry which is preliminary data.</text>
</comment>
<keyword evidence="3" id="KW-1185">Reference proteome</keyword>
<name>A0A9P5ZCK6_9AGAR</name>
<feature type="transmembrane region" description="Helical" evidence="1">
    <location>
        <begin position="137"/>
        <end position="158"/>
    </location>
</feature>
<evidence type="ECO:0000313" key="3">
    <source>
        <dbReference type="Proteomes" id="UP000807469"/>
    </source>
</evidence>
<proteinExistence type="predicted"/>
<reference evidence="2" key="1">
    <citation type="submission" date="2020-11" db="EMBL/GenBank/DDBJ databases">
        <authorList>
            <consortium name="DOE Joint Genome Institute"/>
            <person name="Ahrendt S."/>
            <person name="Riley R."/>
            <person name="Andreopoulos W."/>
            <person name="Labutti K."/>
            <person name="Pangilinan J."/>
            <person name="Ruiz-Duenas F.J."/>
            <person name="Barrasa J.M."/>
            <person name="Sanchez-Garcia M."/>
            <person name="Camarero S."/>
            <person name="Miyauchi S."/>
            <person name="Serrano A."/>
            <person name="Linde D."/>
            <person name="Babiker R."/>
            <person name="Drula E."/>
            <person name="Ayuso-Fernandez I."/>
            <person name="Pacheco R."/>
            <person name="Padilla G."/>
            <person name="Ferreira P."/>
            <person name="Barriuso J."/>
            <person name="Kellner H."/>
            <person name="Castanera R."/>
            <person name="Alfaro M."/>
            <person name="Ramirez L."/>
            <person name="Pisabarro A.G."/>
            <person name="Kuo A."/>
            <person name="Tritt A."/>
            <person name="Lipzen A."/>
            <person name="He G."/>
            <person name="Yan M."/>
            <person name="Ng V."/>
            <person name="Cullen D."/>
            <person name="Martin F."/>
            <person name="Rosso M.-N."/>
            <person name="Henrissat B."/>
            <person name="Hibbett D."/>
            <person name="Martinez A.T."/>
            <person name="Grigoriev I.V."/>
        </authorList>
    </citation>
    <scope>NUCLEOTIDE SEQUENCE</scope>
    <source>
        <strain evidence="2">CIRM-BRFM 674</strain>
    </source>
</reference>
<dbReference type="OrthoDB" id="2947347at2759"/>
<organism evidence="2 3">
    <name type="scientific">Pholiota conissans</name>
    <dbReference type="NCBI Taxonomy" id="109636"/>
    <lineage>
        <taxon>Eukaryota</taxon>
        <taxon>Fungi</taxon>
        <taxon>Dikarya</taxon>
        <taxon>Basidiomycota</taxon>
        <taxon>Agaricomycotina</taxon>
        <taxon>Agaricomycetes</taxon>
        <taxon>Agaricomycetidae</taxon>
        <taxon>Agaricales</taxon>
        <taxon>Agaricineae</taxon>
        <taxon>Strophariaceae</taxon>
        <taxon>Pholiota</taxon>
    </lineage>
</organism>
<feature type="transmembrane region" description="Helical" evidence="1">
    <location>
        <begin position="31"/>
        <end position="54"/>
    </location>
</feature>